<evidence type="ECO:0000256" key="2">
    <source>
        <dbReference type="ARBA" id="ARBA00022741"/>
    </source>
</evidence>
<dbReference type="InterPro" id="IPR003439">
    <property type="entry name" value="ABC_transporter-like_ATP-bd"/>
</dbReference>
<dbReference type="GO" id="GO:0005524">
    <property type="term" value="F:ATP binding"/>
    <property type="evidence" value="ECO:0007669"/>
    <property type="project" value="UniProtKB-KW"/>
</dbReference>
<dbReference type="InterPro" id="IPR017871">
    <property type="entry name" value="ABC_transporter-like_CS"/>
</dbReference>
<evidence type="ECO:0000256" key="3">
    <source>
        <dbReference type="ARBA" id="ARBA00022840"/>
    </source>
</evidence>
<proteinExistence type="predicted"/>
<dbReference type="CDD" id="cd03230">
    <property type="entry name" value="ABC_DR_subfamily_A"/>
    <property type="match status" value="1"/>
</dbReference>
<dbReference type="PANTHER" id="PTHR42939">
    <property type="entry name" value="ABC TRANSPORTER ATP-BINDING PROTEIN ALBC-RELATED"/>
    <property type="match status" value="1"/>
</dbReference>
<organism evidence="5 6">
    <name type="scientific">Sphingomonas dokdonensis</name>
    <dbReference type="NCBI Taxonomy" id="344880"/>
    <lineage>
        <taxon>Bacteria</taxon>
        <taxon>Pseudomonadati</taxon>
        <taxon>Pseudomonadota</taxon>
        <taxon>Alphaproteobacteria</taxon>
        <taxon>Sphingomonadales</taxon>
        <taxon>Sphingomonadaceae</taxon>
        <taxon>Sphingomonas</taxon>
    </lineage>
</organism>
<reference evidence="5 6" key="1">
    <citation type="submission" date="2017-03" db="EMBL/GenBank/DDBJ databases">
        <title>Genome sequence of Sphingomonas dokdonensis DSM 21029.</title>
        <authorList>
            <person name="Poehlein A."/>
            <person name="Wuebbeler J.H."/>
            <person name="Steinbuechel A."/>
            <person name="Daniel R."/>
        </authorList>
    </citation>
    <scope>NUCLEOTIDE SEQUENCE [LARGE SCALE GENOMIC DNA]</scope>
    <source>
        <strain evidence="5 6">DSM 21029</strain>
    </source>
</reference>
<dbReference type="SMART" id="SM00382">
    <property type="entry name" value="AAA"/>
    <property type="match status" value="1"/>
</dbReference>
<evidence type="ECO:0000313" key="6">
    <source>
        <dbReference type="Proteomes" id="UP000197290"/>
    </source>
</evidence>
<evidence type="ECO:0000256" key="1">
    <source>
        <dbReference type="ARBA" id="ARBA00022448"/>
    </source>
</evidence>
<accession>A0A245ZV01</accession>
<dbReference type="Pfam" id="PF00005">
    <property type="entry name" value="ABC_tran"/>
    <property type="match status" value="1"/>
</dbReference>
<keyword evidence="5" id="KW-0378">Hydrolase</keyword>
<dbReference type="PROSITE" id="PS50893">
    <property type="entry name" value="ABC_TRANSPORTER_2"/>
    <property type="match status" value="1"/>
</dbReference>
<dbReference type="GO" id="GO:0016887">
    <property type="term" value="F:ATP hydrolysis activity"/>
    <property type="evidence" value="ECO:0007669"/>
    <property type="project" value="InterPro"/>
</dbReference>
<protein>
    <submittedName>
        <fullName evidence="5">Putative ABC transporter ATP-binding protein YxlF</fullName>
        <ecNumber evidence="5">3.6.3.-</ecNumber>
    </submittedName>
</protein>
<comment type="caution">
    <text evidence="5">The sequence shown here is derived from an EMBL/GenBank/DDBJ whole genome shotgun (WGS) entry which is preliminary data.</text>
</comment>
<dbReference type="InterPro" id="IPR027417">
    <property type="entry name" value="P-loop_NTPase"/>
</dbReference>
<dbReference type="InterPro" id="IPR003593">
    <property type="entry name" value="AAA+_ATPase"/>
</dbReference>
<evidence type="ECO:0000313" key="5">
    <source>
        <dbReference type="EMBL" id="OWK33576.1"/>
    </source>
</evidence>
<dbReference type="SUPFAM" id="SSF52540">
    <property type="entry name" value="P-loop containing nucleoside triphosphate hydrolases"/>
    <property type="match status" value="1"/>
</dbReference>
<name>A0A245ZV01_9SPHN</name>
<dbReference type="OrthoDB" id="7465047at2"/>
<dbReference type="PANTHER" id="PTHR42939:SF1">
    <property type="entry name" value="ABC TRANSPORTER ATP-BINDING PROTEIN ALBC-RELATED"/>
    <property type="match status" value="1"/>
</dbReference>
<evidence type="ECO:0000259" key="4">
    <source>
        <dbReference type="PROSITE" id="PS50893"/>
    </source>
</evidence>
<feature type="domain" description="ABC transporter" evidence="4">
    <location>
        <begin position="12"/>
        <end position="241"/>
    </location>
</feature>
<dbReference type="RefSeq" id="WP_088365807.1">
    <property type="nucleotide sequence ID" value="NZ_NBBI01000001.1"/>
</dbReference>
<dbReference type="EC" id="3.6.3.-" evidence="5"/>
<dbReference type="Gene3D" id="3.40.50.300">
    <property type="entry name" value="P-loop containing nucleotide triphosphate hydrolases"/>
    <property type="match status" value="1"/>
</dbReference>
<keyword evidence="1" id="KW-0813">Transport</keyword>
<dbReference type="InterPro" id="IPR051782">
    <property type="entry name" value="ABC_Transporter_VariousFunc"/>
</dbReference>
<keyword evidence="2" id="KW-0547">Nucleotide-binding</keyword>
<dbReference type="AlphaFoldDB" id="A0A245ZV01"/>
<dbReference type="EMBL" id="NBBI01000001">
    <property type="protein sequence ID" value="OWK33576.1"/>
    <property type="molecule type" value="Genomic_DNA"/>
</dbReference>
<gene>
    <name evidence="5" type="primary">yxlF</name>
    <name evidence="5" type="ORF">SPDO_04570</name>
</gene>
<sequence length="249" mass="26359">MSHDISNAPNAIHIQDLTLSYDEHRVLDGLTLHVPAGSITALLGGNGAGKSTTLSTLLGFVRAQSGTVLVAGIDPGVAPDAARRRIAYLPENVALYEHLTAIENADYLLALSGDRKDRGVITDALAAAGLQERAWDQRLGGFSKGMRQKVAIAVALLREVPVLLLDEPTSGLDPRATADFNALVRAVRDRGTAVLMVTHDLLSAADVADRIGFLEGGRIVEEVAASGTERFDVRALHARFAVASKRLAA</sequence>
<dbReference type="Proteomes" id="UP000197290">
    <property type="component" value="Unassembled WGS sequence"/>
</dbReference>
<dbReference type="PROSITE" id="PS00211">
    <property type="entry name" value="ABC_TRANSPORTER_1"/>
    <property type="match status" value="1"/>
</dbReference>
<keyword evidence="6" id="KW-1185">Reference proteome</keyword>
<keyword evidence="3 5" id="KW-0067">ATP-binding</keyword>